<sequence length="522" mass="60436">MESMEVQGSPSQNELLALETYDVEELLWRPSISDLLRVGAFKRENATQTDVTEVLELKELTNVIQNVVKSMDDLKKDVILQKSILRAEHEQKIQAQAVELYGRMNDAVRDLEAVHKKKVSNLRRSFQMQLINALAVIKAKYEHNPSDSNGINSSHSASSVKIDALKKKLDEQETLIQSLNALILEMEENEQPKQIVFESEDDPEKERLLEENREMKEEVDALQGKIEQLENGLRQKEKHIQMLDLDVGSMKQKMEKDQKTIEKLSSEQDNLNSVLEEKSAAIAQLQHQKEEAENIMKTKLTEKEREQTRIQQEHEARLREHGNKVQEDLQKQRQLLLLETEQLKKMQKQQLIPKAPKADVANLSADKEQLLTQIKKLTFMNEDQEKSIERLRRELERVNKAWEKKFEILKHSFHAIKDEMFLRQSLHRQAMNLHRVSVSYMEDGRLVAPTTRLPAKQNFCFPTLPLPQIGARPPSPMQMSHFTENYVGVQEEDLFTDNELQVVSDDTEGNLEGFPTFLPPVN</sequence>
<dbReference type="Proteomes" id="UP001295444">
    <property type="component" value="Chromosome 04"/>
</dbReference>
<organism evidence="3 4">
    <name type="scientific">Pelobates cultripes</name>
    <name type="common">Western spadefoot toad</name>
    <dbReference type="NCBI Taxonomy" id="61616"/>
    <lineage>
        <taxon>Eukaryota</taxon>
        <taxon>Metazoa</taxon>
        <taxon>Chordata</taxon>
        <taxon>Craniata</taxon>
        <taxon>Vertebrata</taxon>
        <taxon>Euteleostomi</taxon>
        <taxon>Amphibia</taxon>
        <taxon>Batrachia</taxon>
        <taxon>Anura</taxon>
        <taxon>Pelobatoidea</taxon>
        <taxon>Pelobatidae</taxon>
        <taxon>Pelobates</taxon>
    </lineage>
</organism>
<evidence type="ECO:0000259" key="2">
    <source>
        <dbReference type="Pfam" id="PF15821"/>
    </source>
</evidence>
<dbReference type="InterPro" id="IPR031651">
    <property type="entry name" value="DUF4709"/>
</dbReference>
<protein>
    <recommendedName>
        <fullName evidence="2">DUF4709 domain-containing protein</fullName>
    </recommendedName>
</protein>
<reference evidence="3" key="1">
    <citation type="submission" date="2022-03" db="EMBL/GenBank/DDBJ databases">
        <authorList>
            <person name="Alioto T."/>
            <person name="Alioto T."/>
            <person name="Gomez Garrido J."/>
        </authorList>
    </citation>
    <scope>NUCLEOTIDE SEQUENCE</scope>
</reference>
<gene>
    <name evidence="3" type="ORF">PECUL_23A039960</name>
</gene>
<accession>A0AAD1RZS2</accession>
<dbReference type="PANTHER" id="PTHR22382">
    <property type="entry name" value="RIKEN CDNA 4921504E06 GENE"/>
    <property type="match status" value="1"/>
</dbReference>
<dbReference type="Pfam" id="PF15821">
    <property type="entry name" value="DUF4709"/>
    <property type="match status" value="1"/>
</dbReference>
<feature type="coiled-coil region" evidence="1">
    <location>
        <begin position="374"/>
        <end position="412"/>
    </location>
</feature>
<dbReference type="InterPro" id="IPR040119">
    <property type="entry name" value="C10orf67-like"/>
</dbReference>
<dbReference type="AlphaFoldDB" id="A0AAD1RZS2"/>
<evidence type="ECO:0000313" key="3">
    <source>
        <dbReference type="EMBL" id="CAH2282263.1"/>
    </source>
</evidence>
<feature type="coiled-coil region" evidence="1">
    <location>
        <begin position="162"/>
        <end position="349"/>
    </location>
</feature>
<feature type="domain" description="DUF4709" evidence="2">
    <location>
        <begin position="29"/>
        <end position="138"/>
    </location>
</feature>
<keyword evidence="4" id="KW-1185">Reference proteome</keyword>
<name>A0AAD1RZS2_PELCU</name>
<evidence type="ECO:0000256" key="1">
    <source>
        <dbReference type="SAM" id="Coils"/>
    </source>
</evidence>
<keyword evidence="1" id="KW-0175">Coiled coil</keyword>
<proteinExistence type="predicted"/>
<dbReference type="PANTHER" id="PTHR22382:SF7">
    <property type="entry name" value="RIKEN CDNA 4921504E06 GENE"/>
    <property type="match status" value="1"/>
</dbReference>
<dbReference type="EMBL" id="OW240915">
    <property type="protein sequence ID" value="CAH2282263.1"/>
    <property type="molecule type" value="Genomic_DNA"/>
</dbReference>
<evidence type="ECO:0000313" key="4">
    <source>
        <dbReference type="Proteomes" id="UP001295444"/>
    </source>
</evidence>